<feature type="transmembrane region" description="Helical" evidence="8">
    <location>
        <begin position="190"/>
        <end position="207"/>
    </location>
</feature>
<dbReference type="InterPro" id="IPR000917">
    <property type="entry name" value="Sulfatase_N"/>
</dbReference>
<name>A0A087ASR4_9BIFI</name>
<dbReference type="Gene3D" id="3.40.720.10">
    <property type="entry name" value="Alkaline Phosphatase, subunit A"/>
    <property type="match status" value="1"/>
</dbReference>
<feature type="transmembrane region" description="Helical" evidence="8">
    <location>
        <begin position="268"/>
        <end position="289"/>
    </location>
</feature>
<proteinExistence type="predicted"/>
<feature type="compositionally biased region" description="Polar residues" evidence="7">
    <location>
        <begin position="83"/>
        <end position="93"/>
    </location>
</feature>
<dbReference type="RefSeq" id="WP_152596051.1">
    <property type="nucleotide sequence ID" value="NZ_JGYX01000001.1"/>
</dbReference>
<evidence type="ECO:0000256" key="1">
    <source>
        <dbReference type="ARBA" id="ARBA00004651"/>
    </source>
</evidence>
<dbReference type="eggNOG" id="COG1368">
    <property type="taxonomic scope" value="Bacteria"/>
</dbReference>
<dbReference type="EMBL" id="JGYX01000001">
    <property type="protein sequence ID" value="KFI61814.1"/>
    <property type="molecule type" value="Genomic_DNA"/>
</dbReference>
<comment type="caution">
    <text evidence="10">The sequence shown here is derived from an EMBL/GenBank/DDBJ whole genome shotgun (WGS) entry which is preliminary data.</text>
</comment>
<dbReference type="CDD" id="cd16015">
    <property type="entry name" value="LTA_synthase"/>
    <property type="match status" value="1"/>
</dbReference>
<keyword evidence="3" id="KW-1003">Cell membrane</keyword>
<feature type="transmembrane region" description="Helical" evidence="8">
    <location>
        <begin position="212"/>
        <end position="229"/>
    </location>
</feature>
<accession>A0A087ASR4</accession>
<feature type="region of interest" description="Disordered" evidence="7">
    <location>
        <begin position="1"/>
        <end position="93"/>
    </location>
</feature>
<feature type="domain" description="Sulfatase N-terminal" evidence="9">
    <location>
        <begin position="416"/>
        <end position="717"/>
    </location>
</feature>
<feature type="compositionally biased region" description="Basic and acidic residues" evidence="7">
    <location>
        <begin position="1"/>
        <end position="12"/>
    </location>
</feature>
<evidence type="ECO:0000256" key="4">
    <source>
        <dbReference type="ARBA" id="ARBA00022692"/>
    </source>
</evidence>
<dbReference type="Proteomes" id="UP000029046">
    <property type="component" value="Unassembled WGS sequence"/>
</dbReference>
<evidence type="ECO:0000256" key="5">
    <source>
        <dbReference type="ARBA" id="ARBA00022989"/>
    </source>
</evidence>
<comment type="pathway">
    <text evidence="2">Cell wall biogenesis; lipoteichoic acid biosynthesis.</text>
</comment>
<evidence type="ECO:0000256" key="3">
    <source>
        <dbReference type="ARBA" id="ARBA00022475"/>
    </source>
</evidence>
<evidence type="ECO:0000256" key="6">
    <source>
        <dbReference type="ARBA" id="ARBA00023136"/>
    </source>
</evidence>
<dbReference type="GO" id="GO:0016740">
    <property type="term" value="F:transferase activity"/>
    <property type="evidence" value="ECO:0007669"/>
    <property type="project" value="UniProtKB-KW"/>
</dbReference>
<feature type="transmembrane region" description="Helical" evidence="8">
    <location>
        <begin position="130"/>
        <end position="152"/>
    </location>
</feature>
<evidence type="ECO:0000313" key="11">
    <source>
        <dbReference type="Proteomes" id="UP000029046"/>
    </source>
</evidence>
<keyword evidence="11" id="KW-1185">Reference proteome</keyword>
<dbReference type="GO" id="GO:0005886">
    <property type="term" value="C:plasma membrane"/>
    <property type="evidence" value="ECO:0007669"/>
    <property type="project" value="UniProtKB-SubCell"/>
</dbReference>
<dbReference type="Pfam" id="PF00884">
    <property type="entry name" value="Sulfatase"/>
    <property type="match status" value="1"/>
</dbReference>
<dbReference type="InterPro" id="IPR017850">
    <property type="entry name" value="Alkaline_phosphatase_core_sf"/>
</dbReference>
<feature type="transmembrane region" description="Helical" evidence="8">
    <location>
        <begin position="314"/>
        <end position="335"/>
    </location>
</feature>
<keyword evidence="4 8" id="KW-0812">Transmembrane</keyword>
<sequence>MTKKHRDTERNVTTHPSDQLSAEEPANEMMACDTSASESADAVSEEPNKSPGATQDTDMPMASSPTDVDDVQSADSSPVADESPSSTNADTQENTVWRAWQTRLLRFTDTCKPACRVIATLWRSRPKASYALYALIFTCTTIASTLILQWSVFQEPDSSETPDATTSIWESVAGRLTKFVAQIWLEHNKLFLLNALVIALLYCTVLFLINRFWIASAVILTASIVYAVANKCKVLLRNEPIIPADFSFITSGNTNELISFVPSDGRNLITTALIAIAGLLVAFIILQIIDGRKQFIPGRWQCLKTSIKHRIGMVARLLAFLLSATMLFSFCWNLSVKDSWAYSLAYDWQDRPVMSSAIADAQNNGTVISFSRLLHTDIMEEPEGYSQAAMEKLTKKYSRLAEEINLNRNNRLTDSTVIMILSESFADPTRIPGLAFTQDPIPNIRQIETTTTSGLMLSSGYGGGTANIEYEALTGLSMSNYSPSLSSAYQQLVPNQQWAPSFNQLWNEEDGTGDSTALHSFFRNMYLRDTVYEKFGFSEFRTIDGSNMLENRDLLPGAIYVSDEASYDNVITQLESRPNENQFIHLVTMQNHMPYYDWGQGNVYLEGAVTGDIDETEREQISYYVNGLTFTDEATRDFIARLDQIDKPITVIWYGDHLPSVYATANADAANALTTHETDYFIWSNAASTSAGVKLDPTVAGITSPNYFMAIAANHMNAKVTPFIAFLTAMHTAIPAMAPASIAGAESTEPVYLDNAGMLLSESALSEEARELLNDYRLIQYDISAGKSYLNDTSFMSLQ</sequence>
<gene>
    <name evidence="10" type="ORF">BIGA_0345</name>
</gene>
<evidence type="ECO:0000256" key="8">
    <source>
        <dbReference type="SAM" id="Phobius"/>
    </source>
</evidence>
<organism evidence="10 11">
    <name type="scientific">Bifidobacterium pullorum subsp. gallinarum</name>
    <dbReference type="NCBI Taxonomy" id="78344"/>
    <lineage>
        <taxon>Bacteria</taxon>
        <taxon>Bacillati</taxon>
        <taxon>Actinomycetota</taxon>
        <taxon>Actinomycetes</taxon>
        <taxon>Bifidobacteriales</taxon>
        <taxon>Bifidobacteriaceae</taxon>
        <taxon>Bifidobacterium</taxon>
    </lineage>
</organism>
<dbReference type="SUPFAM" id="SSF53649">
    <property type="entry name" value="Alkaline phosphatase-like"/>
    <property type="match status" value="1"/>
</dbReference>
<evidence type="ECO:0000256" key="7">
    <source>
        <dbReference type="SAM" id="MobiDB-lite"/>
    </source>
</evidence>
<keyword evidence="5 8" id="KW-1133">Transmembrane helix</keyword>
<protein>
    <submittedName>
        <fullName evidence="10">Phosphoglycerol transferase</fullName>
    </submittedName>
</protein>
<evidence type="ECO:0000313" key="10">
    <source>
        <dbReference type="EMBL" id="KFI61814.1"/>
    </source>
</evidence>
<dbReference type="PANTHER" id="PTHR47371:SF3">
    <property type="entry name" value="PHOSPHOGLYCEROL TRANSFERASE I"/>
    <property type="match status" value="1"/>
</dbReference>
<dbReference type="AlphaFoldDB" id="A0A087ASR4"/>
<evidence type="ECO:0000256" key="2">
    <source>
        <dbReference type="ARBA" id="ARBA00004936"/>
    </source>
</evidence>
<dbReference type="OrthoDB" id="5363296at2"/>
<comment type="subcellular location">
    <subcellularLocation>
        <location evidence="1">Cell membrane</location>
        <topology evidence="1">Multi-pass membrane protein</topology>
    </subcellularLocation>
</comment>
<evidence type="ECO:0000259" key="9">
    <source>
        <dbReference type="Pfam" id="PF00884"/>
    </source>
</evidence>
<keyword evidence="6 8" id="KW-0472">Membrane</keyword>
<dbReference type="PANTHER" id="PTHR47371">
    <property type="entry name" value="LIPOTEICHOIC ACID SYNTHASE"/>
    <property type="match status" value="1"/>
</dbReference>
<reference evidence="10 11" key="1">
    <citation type="submission" date="2014-03" db="EMBL/GenBank/DDBJ databases">
        <title>Genomics of Bifidobacteria.</title>
        <authorList>
            <person name="Ventura M."/>
            <person name="Milani C."/>
            <person name="Lugli G.A."/>
        </authorList>
    </citation>
    <scope>NUCLEOTIDE SEQUENCE [LARGE SCALE GENOMIC DNA]</scope>
    <source>
        <strain evidence="10 11">LMG 11586</strain>
    </source>
</reference>
<dbReference type="InterPro" id="IPR050448">
    <property type="entry name" value="OpgB/LTA_synthase_biosynth"/>
</dbReference>
<keyword evidence="10" id="KW-0808">Transferase</keyword>